<dbReference type="CDD" id="cd14656">
    <property type="entry name" value="Imelysin-like_EfeO"/>
    <property type="match status" value="1"/>
</dbReference>
<feature type="domain" description="Imelysin-like" evidence="5">
    <location>
        <begin position="140"/>
        <end position="382"/>
    </location>
</feature>
<dbReference type="InterPro" id="IPR018976">
    <property type="entry name" value="Imelysin-like"/>
</dbReference>
<dbReference type="EMBL" id="CP108133">
    <property type="protein sequence ID" value="WTP52146.1"/>
    <property type="molecule type" value="Genomic_DNA"/>
</dbReference>
<evidence type="ECO:0000313" key="7">
    <source>
        <dbReference type="EMBL" id="WTP52146.1"/>
    </source>
</evidence>
<dbReference type="InterPro" id="IPR050894">
    <property type="entry name" value="EfeM/EfeO_iron_uptake"/>
</dbReference>
<dbReference type="InterPro" id="IPR038352">
    <property type="entry name" value="Imelysin_sf"/>
</dbReference>
<keyword evidence="7" id="KW-0449">Lipoprotein</keyword>
<evidence type="ECO:0000256" key="4">
    <source>
        <dbReference type="SAM" id="SignalP"/>
    </source>
</evidence>
<name>A0ABZ1JKK1_9ACTN</name>
<dbReference type="Pfam" id="PF13473">
    <property type="entry name" value="Cupredoxin_1"/>
    <property type="match status" value="1"/>
</dbReference>
<comment type="similarity">
    <text evidence="2">Belongs to the EfeM/EfeO family.</text>
</comment>
<evidence type="ECO:0000259" key="5">
    <source>
        <dbReference type="Pfam" id="PF09375"/>
    </source>
</evidence>
<feature type="signal peptide" evidence="4">
    <location>
        <begin position="1"/>
        <end position="19"/>
    </location>
</feature>
<organism evidence="7 8">
    <name type="scientific">Streptomyces tauricus</name>
    <dbReference type="NCBI Taxonomy" id="68274"/>
    <lineage>
        <taxon>Bacteria</taxon>
        <taxon>Bacillati</taxon>
        <taxon>Actinomycetota</taxon>
        <taxon>Actinomycetes</taxon>
        <taxon>Kitasatosporales</taxon>
        <taxon>Streptomycetaceae</taxon>
        <taxon>Streptomyces</taxon>
        <taxon>Streptomyces aurantiacus group</taxon>
    </lineage>
</organism>
<dbReference type="Gene3D" id="1.20.1420.20">
    <property type="entry name" value="M75 peptidase, HXXE motif"/>
    <property type="match status" value="1"/>
</dbReference>
<gene>
    <name evidence="7" type="ORF">OG288_29925</name>
</gene>
<feature type="chain" id="PRO_5046449205" evidence="4">
    <location>
        <begin position="20"/>
        <end position="390"/>
    </location>
</feature>
<proteinExistence type="inferred from homology"/>
<dbReference type="InterPro" id="IPR008972">
    <property type="entry name" value="Cupredoxin"/>
</dbReference>
<dbReference type="Gene3D" id="2.60.40.420">
    <property type="entry name" value="Cupredoxins - blue copper proteins"/>
    <property type="match status" value="1"/>
</dbReference>
<accession>A0ABZ1JKK1</accession>
<dbReference type="PROSITE" id="PS51257">
    <property type="entry name" value="PROKAR_LIPOPROTEIN"/>
    <property type="match status" value="1"/>
</dbReference>
<dbReference type="Pfam" id="PF09375">
    <property type="entry name" value="Peptidase_M75"/>
    <property type="match status" value="1"/>
</dbReference>
<dbReference type="InterPro" id="IPR053377">
    <property type="entry name" value="Iron_uptake_EfeM/EfeO"/>
</dbReference>
<evidence type="ECO:0000259" key="6">
    <source>
        <dbReference type="Pfam" id="PF13473"/>
    </source>
</evidence>
<dbReference type="RefSeq" id="WP_328938705.1">
    <property type="nucleotide sequence ID" value="NZ_CP108133.1"/>
</dbReference>
<dbReference type="InterPro" id="IPR028096">
    <property type="entry name" value="EfeO_Cupredoxin"/>
</dbReference>
<keyword evidence="8" id="KW-1185">Reference proteome</keyword>
<dbReference type="InterPro" id="IPR034981">
    <property type="entry name" value="Imelysin-like_EfeO/Algp7"/>
</dbReference>
<reference evidence="7" key="1">
    <citation type="submission" date="2022-10" db="EMBL/GenBank/DDBJ databases">
        <title>The complete genomes of actinobacterial strains from the NBC collection.</title>
        <authorList>
            <person name="Joergensen T.S."/>
            <person name="Alvarez Arevalo M."/>
            <person name="Sterndorff E.B."/>
            <person name="Faurdal D."/>
            <person name="Vuksanovic O."/>
            <person name="Mourched A.-S."/>
            <person name="Charusanti P."/>
            <person name="Shaw S."/>
            <person name="Blin K."/>
            <person name="Weber T."/>
        </authorList>
    </citation>
    <scope>NUCLEOTIDE SEQUENCE</scope>
    <source>
        <strain evidence="7">NBC_00189</strain>
    </source>
</reference>
<dbReference type="Proteomes" id="UP001432166">
    <property type="component" value="Chromosome"/>
</dbReference>
<evidence type="ECO:0000256" key="2">
    <source>
        <dbReference type="ARBA" id="ARBA00005989"/>
    </source>
</evidence>
<sequence>MRAVRLSVVTAAATAAALAAVTGCTEKSDASSDDHVVEVTATDTKCEVSKKEFPAGHVQLDVTNKGSKVTEVYLLFPDDRIVTERENIGPGTRQKVTAEVKAGDYRIACKPGMKGKGIRQDVTVTGGGKVAKRDPRLDAAVASYRSYAQEQADETLPKAKVFADAVKAGDIEAAKKAYATSRIGWERTEPVAESFGDIDPKVDLREDGLEEGDGDGENTEKDWTGWHRLERSLWKDKKLTDRDSELADQLIKDLTDWQNRVGKAEITPTSMANGAKELLDEVATGKVTGEEERYSHTDLVDFKANVEGAEKSYELLKPVAKENDAALVTELDKQFAALDALLDQYREDTASYDFTSYDKVGKADRKELSDAVNALAEPLSKLAAAVVTTK</sequence>
<protein>
    <submittedName>
        <fullName evidence="7">EfeM/EfeO family lipoprotein</fullName>
    </submittedName>
</protein>
<dbReference type="PANTHER" id="PTHR39192">
    <property type="entry name" value="IRON UPTAKE SYSTEM COMPONENT EFEO"/>
    <property type="match status" value="1"/>
</dbReference>
<keyword evidence="3 4" id="KW-0732">Signal</keyword>
<evidence type="ECO:0000256" key="3">
    <source>
        <dbReference type="ARBA" id="ARBA00022729"/>
    </source>
</evidence>
<dbReference type="NCBIfam" id="NF041757">
    <property type="entry name" value="EfeO"/>
    <property type="match status" value="1"/>
</dbReference>
<evidence type="ECO:0000256" key="1">
    <source>
        <dbReference type="ARBA" id="ARBA00004418"/>
    </source>
</evidence>
<feature type="domain" description="EfeO-type cupredoxin-like" evidence="6">
    <location>
        <begin position="16"/>
        <end position="117"/>
    </location>
</feature>
<dbReference type="PANTHER" id="PTHR39192:SF1">
    <property type="entry name" value="IRON UPTAKE SYSTEM COMPONENT EFEO"/>
    <property type="match status" value="1"/>
</dbReference>
<comment type="subcellular location">
    <subcellularLocation>
        <location evidence="1">Periplasm</location>
    </subcellularLocation>
</comment>
<evidence type="ECO:0000313" key="8">
    <source>
        <dbReference type="Proteomes" id="UP001432166"/>
    </source>
</evidence>